<evidence type="ECO:0000256" key="1">
    <source>
        <dbReference type="ARBA" id="ARBA00004701"/>
    </source>
</evidence>
<feature type="domain" description="UDP-glucose/GDP-mannose dehydrogenase C-terminal" evidence="9">
    <location>
        <begin position="321"/>
        <end position="425"/>
    </location>
</feature>
<dbReference type="InterPro" id="IPR014026">
    <property type="entry name" value="UDP-Glc/GDP-Man_DH_dimer"/>
</dbReference>
<comment type="catalytic activity">
    <reaction evidence="7 8">
        <text>UDP-alpha-D-glucose + 2 NAD(+) + H2O = UDP-alpha-D-glucuronate + 2 NADH + 3 H(+)</text>
        <dbReference type="Rhea" id="RHEA:23596"/>
        <dbReference type="ChEBI" id="CHEBI:15377"/>
        <dbReference type="ChEBI" id="CHEBI:15378"/>
        <dbReference type="ChEBI" id="CHEBI:57540"/>
        <dbReference type="ChEBI" id="CHEBI:57945"/>
        <dbReference type="ChEBI" id="CHEBI:58052"/>
        <dbReference type="ChEBI" id="CHEBI:58885"/>
        <dbReference type="EC" id="1.1.1.22"/>
    </reaction>
</comment>
<dbReference type="SUPFAM" id="SSF48179">
    <property type="entry name" value="6-phosphogluconate dehydrogenase C-terminal domain-like"/>
    <property type="match status" value="1"/>
</dbReference>
<comment type="pathway">
    <text evidence="1">Nucleotide-sugar biosynthesis; UDP-alpha-D-glucuronate biosynthesis; UDP-alpha-D-glucuronate from UDP-alpha-D-glucose: step 1/1.</text>
</comment>
<gene>
    <name evidence="10" type="ORF">ACFOEN_00275</name>
</gene>
<dbReference type="EMBL" id="JBHRTI010000001">
    <property type="protein sequence ID" value="MFC3146069.1"/>
    <property type="molecule type" value="Genomic_DNA"/>
</dbReference>
<dbReference type="Gene3D" id="3.40.50.720">
    <property type="entry name" value="NAD(P)-binding Rossmann-like Domain"/>
    <property type="match status" value="2"/>
</dbReference>
<dbReference type="InterPro" id="IPR008927">
    <property type="entry name" value="6-PGluconate_DH-like_C_sf"/>
</dbReference>
<keyword evidence="5 8" id="KW-0560">Oxidoreductase</keyword>
<organism evidence="10 11">
    <name type="scientific">Piscinibacterium candidicorallinum</name>
    <dbReference type="NCBI Taxonomy" id="1793872"/>
    <lineage>
        <taxon>Bacteria</taxon>
        <taxon>Pseudomonadati</taxon>
        <taxon>Pseudomonadota</taxon>
        <taxon>Betaproteobacteria</taxon>
        <taxon>Burkholderiales</taxon>
        <taxon>Piscinibacterium</taxon>
    </lineage>
</organism>
<evidence type="ECO:0000256" key="7">
    <source>
        <dbReference type="ARBA" id="ARBA00047473"/>
    </source>
</evidence>
<evidence type="ECO:0000256" key="4">
    <source>
        <dbReference type="ARBA" id="ARBA00015132"/>
    </source>
</evidence>
<protein>
    <recommendedName>
        <fullName evidence="4 8">UDP-glucose 6-dehydrogenase</fullName>
        <ecNumber evidence="3 8">1.1.1.22</ecNumber>
    </recommendedName>
</protein>
<dbReference type="PANTHER" id="PTHR43750:SF3">
    <property type="entry name" value="UDP-GLUCOSE 6-DEHYDROGENASE TUAD"/>
    <property type="match status" value="1"/>
</dbReference>
<accession>A0ABV7GWL1</accession>
<dbReference type="InterPro" id="IPR014027">
    <property type="entry name" value="UDP-Glc/GDP-Man_DH_C"/>
</dbReference>
<dbReference type="PIRSF" id="PIRSF000124">
    <property type="entry name" value="UDPglc_GDPman_dh"/>
    <property type="match status" value="1"/>
</dbReference>
<evidence type="ECO:0000313" key="11">
    <source>
        <dbReference type="Proteomes" id="UP001595556"/>
    </source>
</evidence>
<dbReference type="InterPro" id="IPR028357">
    <property type="entry name" value="UDPglc_DH_bac"/>
</dbReference>
<dbReference type="Gene3D" id="1.20.5.100">
    <property type="entry name" value="Cytochrome c1, transmembrane anchor, C-terminal"/>
    <property type="match status" value="1"/>
</dbReference>
<evidence type="ECO:0000256" key="6">
    <source>
        <dbReference type="ARBA" id="ARBA00023027"/>
    </source>
</evidence>
<dbReference type="PIRSF" id="PIRSF500134">
    <property type="entry name" value="UDPglc_DH_bac"/>
    <property type="match status" value="1"/>
</dbReference>
<comment type="similarity">
    <text evidence="2 8">Belongs to the UDP-glucose/GDP-mannose dehydrogenase family.</text>
</comment>
<dbReference type="Proteomes" id="UP001595556">
    <property type="component" value="Unassembled WGS sequence"/>
</dbReference>
<dbReference type="PROSITE" id="PS51257">
    <property type="entry name" value="PROKAR_LIPOPROTEIN"/>
    <property type="match status" value="1"/>
</dbReference>
<evidence type="ECO:0000256" key="3">
    <source>
        <dbReference type="ARBA" id="ARBA00012954"/>
    </source>
</evidence>
<dbReference type="Pfam" id="PF03721">
    <property type="entry name" value="UDPG_MGDP_dh_N"/>
    <property type="match status" value="1"/>
</dbReference>
<evidence type="ECO:0000259" key="9">
    <source>
        <dbReference type="SMART" id="SM00984"/>
    </source>
</evidence>
<dbReference type="InterPro" id="IPR036291">
    <property type="entry name" value="NAD(P)-bd_dom_sf"/>
</dbReference>
<dbReference type="NCBIfam" id="TIGR03026">
    <property type="entry name" value="NDP-sugDHase"/>
    <property type="match status" value="1"/>
</dbReference>
<comment type="caution">
    <text evidence="10">The sequence shown here is derived from an EMBL/GenBank/DDBJ whole genome shotgun (WGS) entry which is preliminary data.</text>
</comment>
<dbReference type="Pfam" id="PF00984">
    <property type="entry name" value="UDPG_MGDP_dh"/>
    <property type="match status" value="1"/>
</dbReference>
<dbReference type="InterPro" id="IPR001732">
    <property type="entry name" value="UDP-Glc/GDP-Man_DH_N"/>
</dbReference>
<evidence type="ECO:0000313" key="10">
    <source>
        <dbReference type="EMBL" id="MFC3146069.1"/>
    </source>
</evidence>
<proteinExistence type="inferred from homology"/>
<reference evidence="11" key="1">
    <citation type="journal article" date="2019" name="Int. J. Syst. Evol. Microbiol.">
        <title>The Global Catalogue of Microorganisms (GCM) 10K type strain sequencing project: providing services to taxonomists for standard genome sequencing and annotation.</title>
        <authorList>
            <consortium name="The Broad Institute Genomics Platform"/>
            <consortium name="The Broad Institute Genome Sequencing Center for Infectious Disease"/>
            <person name="Wu L."/>
            <person name="Ma J."/>
        </authorList>
    </citation>
    <scope>NUCLEOTIDE SEQUENCE [LARGE SCALE GENOMIC DNA]</scope>
    <source>
        <strain evidence="11">KCTC 52168</strain>
    </source>
</reference>
<dbReference type="PANTHER" id="PTHR43750">
    <property type="entry name" value="UDP-GLUCOSE 6-DEHYDROGENASE TUAD"/>
    <property type="match status" value="1"/>
</dbReference>
<evidence type="ECO:0000256" key="2">
    <source>
        <dbReference type="ARBA" id="ARBA00006601"/>
    </source>
</evidence>
<dbReference type="InterPro" id="IPR017476">
    <property type="entry name" value="UDP-Glc/GDP-Man"/>
</dbReference>
<dbReference type="EC" id="1.1.1.22" evidence="3 8"/>
<dbReference type="InterPro" id="IPR036220">
    <property type="entry name" value="UDP-Glc/GDP-Man_DH_C_sf"/>
</dbReference>
<dbReference type="RefSeq" id="WP_377300359.1">
    <property type="nucleotide sequence ID" value="NZ_CP180191.1"/>
</dbReference>
<name>A0ABV7GWL1_9BURK</name>
<dbReference type="SUPFAM" id="SSF51735">
    <property type="entry name" value="NAD(P)-binding Rossmann-fold domains"/>
    <property type="match status" value="1"/>
</dbReference>
<keyword evidence="6 8" id="KW-0520">NAD</keyword>
<dbReference type="GO" id="GO:0016491">
    <property type="term" value="F:oxidoreductase activity"/>
    <property type="evidence" value="ECO:0007669"/>
    <property type="project" value="UniProtKB-KW"/>
</dbReference>
<evidence type="ECO:0000256" key="5">
    <source>
        <dbReference type="ARBA" id="ARBA00023002"/>
    </source>
</evidence>
<evidence type="ECO:0000256" key="8">
    <source>
        <dbReference type="PIRNR" id="PIRNR000124"/>
    </source>
</evidence>
<dbReference type="SMART" id="SM00984">
    <property type="entry name" value="UDPG_MGDP_dh_C"/>
    <property type="match status" value="1"/>
</dbReference>
<dbReference type="Pfam" id="PF03720">
    <property type="entry name" value="UDPG_MGDP_dh_C"/>
    <property type="match status" value="1"/>
</dbReference>
<keyword evidence="11" id="KW-1185">Reference proteome</keyword>
<dbReference type="SUPFAM" id="SSF52413">
    <property type="entry name" value="UDP-glucose/GDP-mannose dehydrogenase C-terminal domain"/>
    <property type="match status" value="1"/>
</dbReference>
<sequence>MRIAVIGTGYVGLVTAACLAQAGHEVLAIDRDAMRVQMLHDGQVPFYEPGLAGLVQQGVGQGRLRFETAMAAVSMAQLAFICVGTPPRPDGAADMHQLFDAARELAAWMAPDCLVVQKSTAPIGTADRVAAAVQDGLAQRGLAREQQRVRVAANPEFLREGTAVRDFGEPDRVVIGVEHVDDARLLRELYRPFVSQATQLLVMDRRSAELAKYGANSMLAARVALINELARIAQATGADIEQVRAVLGSDPRIGPQFLAAGCGYGGSCFPKDVQALGVLADCLGVDVPMLHAINGSNELHKRHLVERLSQALGGLAGRTVAIWGLSFKPETDDLREAPSRTVIDLVVERGACVQAFDPAAMQAAARVWADVPQVRLCESPMHAARDADALVLLTEWAHFREPDFAALARSLRGHLVLDGRNLWRAAQVQAAGLRYLGVGRPGSEALAPVSAGSAVPAADGRPVLLAL</sequence>